<accession>A0AAD9QDV8</accession>
<feature type="region of interest" description="Disordered" evidence="1">
    <location>
        <begin position="38"/>
        <end position="71"/>
    </location>
</feature>
<dbReference type="EMBL" id="JARQWQ010000040">
    <property type="protein sequence ID" value="KAK2559511.1"/>
    <property type="molecule type" value="Genomic_DNA"/>
</dbReference>
<name>A0AAD9QDV8_ACRCE</name>
<evidence type="ECO:0000256" key="1">
    <source>
        <dbReference type="SAM" id="MobiDB-lite"/>
    </source>
</evidence>
<gene>
    <name evidence="2" type="ORF">P5673_018157</name>
</gene>
<feature type="compositionally biased region" description="Basic and acidic residues" evidence="1">
    <location>
        <begin position="47"/>
        <end position="63"/>
    </location>
</feature>
<evidence type="ECO:0000313" key="3">
    <source>
        <dbReference type="Proteomes" id="UP001249851"/>
    </source>
</evidence>
<reference evidence="2" key="1">
    <citation type="journal article" date="2023" name="G3 (Bethesda)">
        <title>Whole genome assembly and annotation of the endangered Caribbean coral Acropora cervicornis.</title>
        <authorList>
            <person name="Selwyn J.D."/>
            <person name="Vollmer S.V."/>
        </authorList>
    </citation>
    <scope>NUCLEOTIDE SEQUENCE</scope>
    <source>
        <strain evidence="2">K2</strain>
    </source>
</reference>
<keyword evidence="3" id="KW-1185">Reference proteome</keyword>
<evidence type="ECO:0000313" key="2">
    <source>
        <dbReference type="EMBL" id="KAK2559511.1"/>
    </source>
</evidence>
<organism evidence="2 3">
    <name type="scientific">Acropora cervicornis</name>
    <name type="common">Staghorn coral</name>
    <dbReference type="NCBI Taxonomy" id="6130"/>
    <lineage>
        <taxon>Eukaryota</taxon>
        <taxon>Metazoa</taxon>
        <taxon>Cnidaria</taxon>
        <taxon>Anthozoa</taxon>
        <taxon>Hexacorallia</taxon>
        <taxon>Scleractinia</taxon>
        <taxon>Astrocoeniina</taxon>
        <taxon>Acroporidae</taxon>
        <taxon>Acropora</taxon>
    </lineage>
</organism>
<dbReference type="Proteomes" id="UP001249851">
    <property type="component" value="Unassembled WGS sequence"/>
</dbReference>
<proteinExistence type="predicted"/>
<sequence length="71" mass="8162">MKVLRETGDLIKLKGRVVYSECIDFVKRATERISNTYGQELKSSLSAERERKESGRGKEEHTLKSHNAGYF</sequence>
<comment type="caution">
    <text evidence="2">The sequence shown here is derived from an EMBL/GenBank/DDBJ whole genome shotgun (WGS) entry which is preliminary data.</text>
</comment>
<protein>
    <submittedName>
        <fullName evidence="2">Uncharacterized protein</fullName>
    </submittedName>
</protein>
<dbReference type="AlphaFoldDB" id="A0AAD9QDV8"/>
<reference evidence="2" key="2">
    <citation type="journal article" date="2023" name="Science">
        <title>Genomic signatures of disease resistance in endangered staghorn corals.</title>
        <authorList>
            <person name="Vollmer S.V."/>
            <person name="Selwyn J.D."/>
            <person name="Despard B.A."/>
            <person name="Roesel C.L."/>
        </authorList>
    </citation>
    <scope>NUCLEOTIDE SEQUENCE</scope>
    <source>
        <strain evidence="2">K2</strain>
    </source>
</reference>